<feature type="domain" description="YcdB/YcdC repeated" evidence="2">
    <location>
        <begin position="87"/>
        <end position="178"/>
    </location>
</feature>
<feature type="transmembrane region" description="Helical" evidence="1">
    <location>
        <begin position="7"/>
        <end position="29"/>
    </location>
</feature>
<dbReference type="AlphaFoldDB" id="A0A2S7FEX2"/>
<evidence type="ECO:0000259" key="2">
    <source>
        <dbReference type="Pfam" id="PF16244"/>
    </source>
</evidence>
<accession>A0A2S7FEX2</accession>
<dbReference type="RefSeq" id="WP_043664604.1">
    <property type="nucleotide sequence ID" value="NZ_JSEG01000012.1"/>
</dbReference>
<keyword evidence="1" id="KW-0812">Transmembrane</keyword>
<protein>
    <recommendedName>
        <fullName evidence="2">YcdB/YcdC repeated domain-containing protein</fullName>
    </recommendedName>
</protein>
<name>A0A2S7FEX2_CLOBU</name>
<dbReference type="InterPro" id="IPR032599">
    <property type="entry name" value="YcdB/YcdC_rep_domain"/>
</dbReference>
<evidence type="ECO:0000256" key="1">
    <source>
        <dbReference type="SAM" id="Phobius"/>
    </source>
</evidence>
<dbReference type="Pfam" id="PF16244">
    <property type="entry name" value="DUF4901"/>
    <property type="match status" value="1"/>
</dbReference>
<evidence type="ECO:0000313" key="3">
    <source>
        <dbReference type="EMBL" id="PPV17412.1"/>
    </source>
</evidence>
<evidence type="ECO:0000313" key="4">
    <source>
        <dbReference type="Proteomes" id="UP000238081"/>
    </source>
</evidence>
<reference evidence="3 4" key="1">
    <citation type="submission" date="2016-01" db="EMBL/GenBank/DDBJ databases">
        <title>Characterization of the Clostridium difficile lineages that are prevalent in Hong Kong and China.</title>
        <authorList>
            <person name="Kwok J.S.-L."/>
            <person name="Lam W.-Y."/>
            <person name="Ip M."/>
            <person name="Chan T.-F."/>
            <person name="Hawkey P.M."/>
            <person name="Tsui S.K.-W."/>
        </authorList>
    </citation>
    <scope>NUCLEOTIDE SEQUENCE [LARGE SCALE GENOMIC DNA]</scope>
    <source>
        <strain evidence="3 4">300064</strain>
    </source>
</reference>
<sequence length="284" mass="32520">MKSKRIIINSSIILIFLVIVVGVAFYKLFGESSKEINASKQFMSKLYSMNAVDTTEKLTNLKYERLKVINSQNELVNKTIVTQSYGIDLDKENNVVGFAKKDMKMSSGKLSESQARIIAERYLMEICGNDLIYEDTKNEDDLPYYSFVYKKKENGYRLYFDEIKINIDRDSGYIDGYSNTTMLKKCMEPKINISQEEAEAIANNYFIENNIPYELLETTELVYAGNTKTEKNQNNHLEVCYVVSVKAKNSDESQVLIKIFVNADSGEIYNVIKENGESKVLTVN</sequence>
<organism evidence="3 4">
    <name type="scientific">Clostridium butyricum</name>
    <dbReference type="NCBI Taxonomy" id="1492"/>
    <lineage>
        <taxon>Bacteria</taxon>
        <taxon>Bacillati</taxon>
        <taxon>Bacillota</taxon>
        <taxon>Clostridia</taxon>
        <taxon>Eubacteriales</taxon>
        <taxon>Clostridiaceae</taxon>
        <taxon>Clostridium</taxon>
    </lineage>
</organism>
<proteinExistence type="predicted"/>
<dbReference type="Proteomes" id="UP000238081">
    <property type="component" value="Unassembled WGS sequence"/>
</dbReference>
<keyword evidence="1" id="KW-0472">Membrane</keyword>
<dbReference type="EMBL" id="LRDH01000024">
    <property type="protein sequence ID" value="PPV17412.1"/>
    <property type="molecule type" value="Genomic_DNA"/>
</dbReference>
<gene>
    <name evidence="3" type="ORF">AWN73_07785</name>
</gene>
<comment type="caution">
    <text evidence="3">The sequence shown here is derived from an EMBL/GenBank/DDBJ whole genome shotgun (WGS) entry which is preliminary data.</text>
</comment>
<keyword evidence="1" id="KW-1133">Transmembrane helix</keyword>